<dbReference type="PANTHER" id="PTHR10272:SF0">
    <property type="entry name" value="PLATELET-ACTIVATING FACTOR ACETYLHYDROLASE"/>
    <property type="match status" value="1"/>
</dbReference>
<proteinExistence type="predicted"/>
<dbReference type="RefSeq" id="WP_059071395.1">
    <property type="nucleotide sequence ID" value="NZ_LNAL01000007.1"/>
</dbReference>
<reference evidence="4 5" key="1">
    <citation type="submission" date="2015-11" db="EMBL/GenBank/DDBJ databases">
        <title>Solirubrum puertoriconensis gen. nov. an environmental bacteria isolated in Puerto Rico.</title>
        <authorList>
            <person name="Cuebas-Irizarry M.F."/>
            <person name="Montalvo-Rodriguez R."/>
        </authorList>
    </citation>
    <scope>NUCLEOTIDE SEQUENCE [LARGE SCALE GENOMIC DNA]</scope>
    <source>
        <strain evidence="4 5">MC1A</strain>
    </source>
</reference>
<dbReference type="PANTHER" id="PTHR10272">
    <property type="entry name" value="PLATELET-ACTIVATING FACTOR ACETYLHYDROLASE"/>
    <property type="match status" value="1"/>
</dbReference>
<dbReference type="EMBL" id="LNAL01000007">
    <property type="protein sequence ID" value="KUG07772.1"/>
    <property type="molecule type" value="Genomic_DNA"/>
</dbReference>
<sequence>MSYSVGYRALEVADPELDLGFPVVVLYPTTTPATTETFGFYKLEVAREAPVAAGTFPLVLISHGTGSSPWVYRTLAYYLAQHGFVVGLPEHPFNNRDNNTWANTPQNLVARPRHLQLAIDALFAQPAIVASLKAEGVGIIGHSLGGYTALALAGGSPASLPHDTPGGQAQPFDTVIDERVKAIVLLAPATPWLMGEGALRNVHVPMLMYSGEKDEHTPIGHAYIVLRGVPEPSRIEHQVVPNAGHYSFLSPFPAARVSPAFPPSQDPPGFNRARFHEQLNAEVLAFFRRTL</sequence>
<name>A0A9X0HKV2_SOLP1</name>
<evidence type="ECO:0000313" key="4">
    <source>
        <dbReference type="EMBL" id="KUG07772.1"/>
    </source>
</evidence>
<keyword evidence="5" id="KW-1185">Reference proteome</keyword>
<keyword evidence="3" id="KW-0443">Lipid metabolism</keyword>
<accession>A0A9X0HKV2</accession>
<dbReference type="OrthoDB" id="9814760at2"/>
<evidence type="ECO:0000256" key="1">
    <source>
        <dbReference type="ARBA" id="ARBA00022801"/>
    </source>
</evidence>
<dbReference type="GO" id="GO:0016042">
    <property type="term" value="P:lipid catabolic process"/>
    <property type="evidence" value="ECO:0007669"/>
    <property type="project" value="UniProtKB-KW"/>
</dbReference>
<keyword evidence="2" id="KW-0442">Lipid degradation</keyword>
<comment type="caution">
    <text evidence="4">The sequence shown here is derived from an EMBL/GenBank/DDBJ whole genome shotgun (WGS) entry which is preliminary data.</text>
</comment>
<dbReference type="Proteomes" id="UP000054223">
    <property type="component" value="Unassembled WGS sequence"/>
</dbReference>
<gene>
    <name evidence="4" type="ORF">ASU33_15795</name>
</gene>
<dbReference type="PIRSF" id="PIRSF031982">
    <property type="entry name" value="UCP031982_abhydr"/>
    <property type="match status" value="1"/>
</dbReference>
<dbReference type="Pfam" id="PF07224">
    <property type="entry name" value="Chlorophyllase"/>
    <property type="match status" value="1"/>
</dbReference>
<dbReference type="GO" id="GO:0003847">
    <property type="term" value="F:1-alkyl-2-acetylglycerophosphocholine esterase activity"/>
    <property type="evidence" value="ECO:0007669"/>
    <property type="project" value="TreeGrafter"/>
</dbReference>
<dbReference type="AlphaFoldDB" id="A0A9X0HKV2"/>
<dbReference type="InterPro" id="IPR016986">
    <property type="entry name" value="UCP031982_abhydr"/>
</dbReference>
<organism evidence="4 5">
    <name type="scientific">Solirubrum puertoriconensis</name>
    <dbReference type="NCBI Taxonomy" id="1751427"/>
    <lineage>
        <taxon>Bacteria</taxon>
        <taxon>Pseudomonadati</taxon>
        <taxon>Bacteroidota</taxon>
        <taxon>Cytophagia</taxon>
        <taxon>Cytophagales</taxon>
    </lineage>
</organism>
<protein>
    <submittedName>
        <fullName evidence="4">Alpha/beta hydrolase</fullName>
    </submittedName>
</protein>
<evidence type="ECO:0000256" key="3">
    <source>
        <dbReference type="ARBA" id="ARBA00023098"/>
    </source>
</evidence>
<dbReference type="Gene3D" id="3.40.50.1820">
    <property type="entry name" value="alpha/beta hydrolase"/>
    <property type="match status" value="1"/>
</dbReference>
<dbReference type="InterPro" id="IPR029058">
    <property type="entry name" value="AB_hydrolase_fold"/>
</dbReference>
<keyword evidence="1 4" id="KW-0378">Hydrolase</keyword>
<evidence type="ECO:0000256" key="2">
    <source>
        <dbReference type="ARBA" id="ARBA00022963"/>
    </source>
</evidence>
<dbReference type="InterPro" id="IPR017395">
    <property type="entry name" value="Chlorophyllase-like"/>
</dbReference>
<dbReference type="SUPFAM" id="SSF53474">
    <property type="entry name" value="alpha/beta-Hydrolases"/>
    <property type="match status" value="1"/>
</dbReference>
<evidence type="ECO:0000313" key="5">
    <source>
        <dbReference type="Proteomes" id="UP000054223"/>
    </source>
</evidence>